<dbReference type="Proteomes" id="UP000004828">
    <property type="component" value="Unassembled WGS sequence"/>
</dbReference>
<proteinExistence type="predicted"/>
<reference evidence="2 3" key="1">
    <citation type="submission" date="2009-08" db="EMBL/GenBank/DDBJ databases">
        <authorList>
            <person name="Weinstock G."/>
            <person name="Sodergren E."/>
            <person name="Clifton S."/>
            <person name="Fulton L."/>
            <person name="Fulton B."/>
            <person name="Courtney L."/>
            <person name="Fronick C."/>
            <person name="Harrison M."/>
            <person name="Strong C."/>
            <person name="Farmer C."/>
            <person name="Delahaunty K."/>
            <person name="Markovic C."/>
            <person name="Hall O."/>
            <person name="Minx P."/>
            <person name="Tomlinson C."/>
            <person name="Mitreva M."/>
            <person name="Nelson J."/>
            <person name="Hou S."/>
            <person name="Wollam A."/>
            <person name="Pepin K.H."/>
            <person name="Johnson M."/>
            <person name="Bhonagiri V."/>
            <person name="Nash W.E."/>
            <person name="Warren W."/>
            <person name="Chinwalla A."/>
            <person name="Mardis E.R."/>
            <person name="Wilson R.K."/>
        </authorList>
    </citation>
    <scope>NUCLEOTIDE SEQUENCE [LARGE SCALE GENOMIC DNA]</scope>
    <source>
        <strain evidence="2 3">L1-82</strain>
    </source>
</reference>
<evidence type="ECO:0008006" key="4">
    <source>
        <dbReference type="Google" id="ProtNLM"/>
    </source>
</evidence>
<accession>C7G606</accession>
<dbReference type="Gene3D" id="2.60.120.380">
    <property type="match status" value="1"/>
</dbReference>
<feature type="compositionally biased region" description="Acidic residues" evidence="1">
    <location>
        <begin position="51"/>
        <end position="75"/>
    </location>
</feature>
<dbReference type="AlphaFoldDB" id="C7G606"/>
<protein>
    <recommendedName>
        <fullName evidence="4">Peptidase C-terminal archaeal/bacterial domain-containing protein</fullName>
    </recommendedName>
</protein>
<name>C7G606_9FIRM</name>
<evidence type="ECO:0000256" key="1">
    <source>
        <dbReference type="SAM" id="MobiDB-lite"/>
    </source>
</evidence>
<organism evidence="2 3">
    <name type="scientific">Roseburia intestinalis L1-82</name>
    <dbReference type="NCBI Taxonomy" id="536231"/>
    <lineage>
        <taxon>Bacteria</taxon>
        <taxon>Bacillati</taxon>
        <taxon>Bacillota</taxon>
        <taxon>Clostridia</taxon>
        <taxon>Lachnospirales</taxon>
        <taxon>Lachnospiraceae</taxon>
        <taxon>Roseburia</taxon>
    </lineage>
</organism>
<dbReference type="SUPFAM" id="SSF89260">
    <property type="entry name" value="Collagen-binding domain"/>
    <property type="match status" value="1"/>
</dbReference>
<dbReference type="HOGENOM" id="CLU_1474131_0_0_9"/>
<feature type="compositionally biased region" description="Low complexity" evidence="1">
    <location>
        <begin position="28"/>
        <end position="38"/>
    </location>
</feature>
<comment type="caution">
    <text evidence="2">The sequence shown here is derived from an EMBL/GenBank/DDBJ whole genome shotgun (WGS) entry which is preliminary data.</text>
</comment>
<feature type="region of interest" description="Disordered" evidence="1">
    <location>
        <begin position="26"/>
        <end position="81"/>
    </location>
</feature>
<dbReference type="EMBL" id="ABYJ02000013">
    <property type="protein sequence ID" value="EEV02743.1"/>
    <property type="molecule type" value="Genomic_DNA"/>
</dbReference>
<evidence type="ECO:0000313" key="2">
    <source>
        <dbReference type="EMBL" id="EEV02743.1"/>
    </source>
</evidence>
<sequence length="183" mass="20342">MLCFTKRVRFLFDILEVSETTEIVSQSEDTVTEQAVTEETADKTESTESTDATELDETTEISDTAETEISEETETEKESGATQILAGTYDAVIGGTYSGVCENQGDYYLYYVTLPEAGKLTIAMTAQMEKCEVSVYSTDEEELYSHTEDCNENTKRVVASYEVYLTAGTYYIKVMEATAVLNL</sequence>
<gene>
    <name evidence="2" type="ORF">ROSINTL182_05315</name>
</gene>
<evidence type="ECO:0000313" key="3">
    <source>
        <dbReference type="Proteomes" id="UP000004828"/>
    </source>
</evidence>